<name>A0ABP9ZFN8_9FUNG</name>
<proteinExistence type="predicted"/>
<sequence length="148" mass="16450">MSIPRESATGAFEPNFGAFDLQDFIVGGTIEQEEESGSEYVPSDVEYDEGYDDDDNVAVAEEEETDDAAVEDMDIVNPFDFVKLTFNEYVDKCIQASTLGLDVQVDLHLNGIICDDQGVKHRLNVSMLEREIEQQDFAVSQDIDALIA</sequence>
<reference evidence="1 2" key="1">
    <citation type="submission" date="2024-04" db="EMBL/GenBank/DDBJ databases">
        <title>genome sequences of Mucor flavus KT1a and Helicostylum pulchrum KT1b strains isolated from the surface of a dry-aged beef.</title>
        <authorList>
            <person name="Toyotome T."/>
            <person name="Hosono M."/>
            <person name="Torimaru M."/>
            <person name="Fukuda K."/>
            <person name="Mikami N."/>
        </authorList>
    </citation>
    <scope>NUCLEOTIDE SEQUENCE [LARGE SCALE GENOMIC DNA]</scope>
    <source>
        <strain evidence="1 2">KT1a</strain>
    </source>
</reference>
<protein>
    <submittedName>
        <fullName evidence="1">Uncharacterized protein</fullName>
    </submittedName>
</protein>
<keyword evidence="2" id="KW-1185">Reference proteome</keyword>
<dbReference type="Proteomes" id="UP001473302">
    <property type="component" value="Unassembled WGS sequence"/>
</dbReference>
<gene>
    <name evidence="1" type="ORF">MFLAVUS_011521</name>
</gene>
<accession>A0ABP9ZFN8</accession>
<evidence type="ECO:0000313" key="1">
    <source>
        <dbReference type="EMBL" id="GAA5817942.1"/>
    </source>
</evidence>
<evidence type="ECO:0000313" key="2">
    <source>
        <dbReference type="Proteomes" id="UP001473302"/>
    </source>
</evidence>
<feature type="non-terminal residue" evidence="1">
    <location>
        <position position="148"/>
    </location>
</feature>
<comment type="caution">
    <text evidence="1">The sequence shown here is derived from an EMBL/GenBank/DDBJ whole genome shotgun (WGS) entry which is preliminary data.</text>
</comment>
<organism evidence="1 2">
    <name type="scientific">Mucor flavus</name>
    <dbReference type="NCBI Taxonomy" id="439312"/>
    <lineage>
        <taxon>Eukaryota</taxon>
        <taxon>Fungi</taxon>
        <taxon>Fungi incertae sedis</taxon>
        <taxon>Mucoromycota</taxon>
        <taxon>Mucoromycotina</taxon>
        <taxon>Mucoromycetes</taxon>
        <taxon>Mucorales</taxon>
        <taxon>Mucorineae</taxon>
        <taxon>Mucoraceae</taxon>
        <taxon>Mucor</taxon>
    </lineage>
</organism>
<dbReference type="EMBL" id="BAABUK010000065">
    <property type="protein sequence ID" value="GAA5817942.1"/>
    <property type="molecule type" value="Genomic_DNA"/>
</dbReference>